<name>A0A8R1IK82_CAEJA</name>
<evidence type="ECO:0000313" key="1">
    <source>
        <dbReference type="EnsemblMetazoa" id="CJA38073.1"/>
    </source>
</evidence>
<reference evidence="1" key="2">
    <citation type="submission" date="2022-06" db="UniProtKB">
        <authorList>
            <consortium name="EnsemblMetazoa"/>
        </authorList>
    </citation>
    <scope>IDENTIFICATION</scope>
    <source>
        <strain evidence="1">DF5081</strain>
    </source>
</reference>
<keyword evidence="2" id="KW-1185">Reference proteome</keyword>
<protein>
    <submittedName>
        <fullName evidence="1">Uncharacterized protein</fullName>
    </submittedName>
</protein>
<dbReference type="EnsemblMetazoa" id="CJA38073.1">
    <property type="protein sequence ID" value="CJA38073.1"/>
    <property type="gene ID" value="WBGene00213920"/>
</dbReference>
<reference evidence="2" key="1">
    <citation type="submission" date="2010-08" db="EMBL/GenBank/DDBJ databases">
        <authorList>
            <consortium name="Caenorhabditis japonica Sequencing Consortium"/>
            <person name="Wilson R.K."/>
        </authorList>
    </citation>
    <scope>NUCLEOTIDE SEQUENCE [LARGE SCALE GENOMIC DNA]</scope>
    <source>
        <strain evidence="2">DF5081</strain>
    </source>
</reference>
<organism evidence="1 2">
    <name type="scientific">Caenorhabditis japonica</name>
    <dbReference type="NCBI Taxonomy" id="281687"/>
    <lineage>
        <taxon>Eukaryota</taxon>
        <taxon>Metazoa</taxon>
        <taxon>Ecdysozoa</taxon>
        <taxon>Nematoda</taxon>
        <taxon>Chromadorea</taxon>
        <taxon>Rhabditida</taxon>
        <taxon>Rhabditina</taxon>
        <taxon>Rhabditomorpha</taxon>
        <taxon>Rhabditoidea</taxon>
        <taxon>Rhabditidae</taxon>
        <taxon>Peloderinae</taxon>
        <taxon>Caenorhabditis</taxon>
    </lineage>
</organism>
<proteinExistence type="predicted"/>
<dbReference type="AlphaFoldDB" id="A0A8R1IK82"/>
<accession>A0A8R1IK82</accession>
<sequence>MAQLVWRTDSCLPRFTGRSEVKAVHLLELKNAAGVDFNAIAAKMEETSDRALAEMTALGGQVNRRAANTNFRPFRSVRPFVRSSVLCLNDRFVHGRSECPVRPARNIAPIDCMTLFENADIEKYQRNVRTGADRPRSNWTNIGRRSAVGFRHVSDPTDNNVFHFCDARNEYCGWLSWSWVSRFAEPTAPTAILFPACMEEAS</sequence>
<evidence type="ECO:0000313" key="2">
    <source>
        <dbReference type="Proteomes" id="UP000005237"/>
    </source>
</evidence>
<dbReference type="Proteomes" id="UP000005237">
    <property type="component" value="Unassembled WGS sequence"/>
</dbReference>